<proteinExistence type="predicted"/>
<organism evidence="1 2">
    <name type="scientific">Anabaenopsis circularis NIES-21</name>
    <dbReference type="NCBI Taxonomy" id="1085406"/>
    <lineage>
        <taxon>Bacteria</taxon>
        <taxon>Bacillati</taxon>
        <taxon>Cyanobacteriota</taxon>
        <taxon>Cyanophyceae</taxon>
        <taxon>Nostocales</taxon>
        <taxon>Nodulariaceae</taxon>
        <taxon>Anabaenopsis</taxon>
    </lineage>
</organism>
<accession>A0A1Z4GKP6</accession>
<dbReference type="AlphaFoldDB" id="A0A1Z4GKP6"/>
<name>A0A1Z4GKP6_9CYAN</name>
<keyword evidence="2" id="KW-1185">Reference proteome</keyword>
<evidence type="ECO:0000313" key="2">
    <source>
        <dbReference type="Proteomes" id="UP000218287"/>
    </source>
</evidence>
<reference evidence="1 2" key="1">
    <citation type="submission" date="2017-06" db="EMBL/GenBank/DDBJ databases">
        <title>Genome sequencing of cyanobaciteial culture collection at National Institute for Environmental Studies (NIES).</title>
        <authorList>
            <person name="Hirose Y."/>
            <person name="Shimura Y."/>
            <person name="Fujisawa T."/>
            <person name="Nakamura Y."/>
            <person name="Kawachi M."/>
        </authorList>
    </citation>
    <scope>NUCLEOTIDE SEQUENCE [LARGE SCALE GENOMIC DNA]</scope>
    <source>
        <strain evidence="1 2">NIES-21</strain>
    </source>
</reference>
<dbReference type="EMBL" id="AP018174">
    <property type="protein sequence ID" value="BAY18080.1"/>
    <property type="molecule type" value="Genomic_DNA"/>
</dbReference>
<protein>
    <submittedName>
        <fullName evidence="1">Uncharacterized protein</fullName>
    </submittedName>
</protein>
<sequence length="84" mass="9764">MISFDDVKQQRYKENTVAMESNLLTGKAVQNEDFSEYVAHLQLHMTLQARNLVPTLHHTVEDSRQQLLHQTQANFEKLISRQGL</sequence>
<gene>
    <name evidence="1" type="ORF">NIES21_39230</name>
</gene>
<evidence type="ECO:0000313" key="1">
    <source>
        <dbReference type="EMBL" id="BAY18080.1"/>
    </source>
</evidence>
<dbReference type="Proteomes" id="UP000218287">
    <property type="component" value="Chromosome"/>
</dbReference>